<dbReference type="Gene3D" id="3.40.50.150">
    <property type="entry name" value="Vaccinia Virus protein VP39"/>
    <property type="match status" value="1"/>
</dbReference>
<dbReference type="Proteomes" id="UP000321523">
    <property type="component" value="Unassembled WGS sequence"/>
</dbReference>
<name>A0A512DYB3_9PROT</name>
<evidence type="ECO:0000313" key="2">
    <source>
        <dbReference type="Proteomes" id="UP000321523"/>
    </source>
</evidence>
<comment type="caution">
    <text evidence="1">The sequence shown here is derived from an EMBL/GenBank/DDBJ whole genome shotgun (WGS) entry which is preliminary data.</text>
</comment>
<reference evidence="1 2" key="1">
    <citation type="submission" date="2019-07" db="EMBL/GenBank/DDBJ databases">
        <title>Whole genome shotgun sequence of Skermanella aerolata NBRC 106429.</title>
        <authorList>
            <person name="Hosoyama A."/>
            <person name="Uohara A."/>
            <person name="Ohji S."/>
            <person name="Ichikawa N."/>
        </authorList>
    </citation>
    <scope>NUCLEOTIDE SEQUENCE [LARGE SCALE GENOMIC DNA]</scope>
    <source>
        <strain evidence="1 2">NBRC 106429</strain>
    </source>
</reference>
<protein>
    <submittedName>
        <fullName evidence="1">Uncharacterized protein</fullName>
    </submittedName>
</protein>
<dbReference type="EMBL" id="BJYZ01000028">
    <property type="protein sequence ID" value="GEO41469.1"/>
    <property type="molecule type" value="Genomic_DNA"/>
</dbReference>
<dbReference type="SUPFAM" id="SSF53335">
    <property type="entry name" value="S-adenosyl-L-methionine-dependent methyltransferases"/>
    <property type="match status" value="1"/>
</dbReference>
<dbReference type="InterPro" id="IPR029063">
    <property type="entry name" value="SAM-dependent_MTases_sf"/>
</dbReference>
<evidence type="ECO:0000313" key="1">
    <source>
        <dbReference type="EMBL" id="GEO41469.1"/>
    </source>
</evidence>
<dbReference type="Pfam" id="PF13489">
    <property type="entry name" value="Methyltransf_23"/>
    <property type="match status" value="1"/>
</dbReference>
<accession>A0A512DYB3</accession>
<sequence length="235" mass="26359">MFSNTGIAVHYSSCSRCGHIWTACLDDWTARDFQDRIYNESYVLADPPFTYDRPARNSAMIDAMVGNFRRDLEILDWGGGDGLMARMLIERGFQNVISCDPFYGDTPRFPDGTFDLVTCFEVVEHVPDQRGLFAELARHTAADGAILLSTLLQPPDIGELRLGWWYARPRNGHIRLHSAKSLELCLSREGLRLKSLSGEMHVAYRDPESPLVEALLSAKVHAPSLPPARSLAEYS</sequence>
<organism evidence="1 2">
    <name type="scientific">Skermanella aerolata</name>
    <dbReference type="NCBI Taxonomy" id="393310"/>
    <lineage>
        <taxon>Bacteria</taxon>
        <taxon>Pseudomonadati</taxon>
        <taxon>Pseudomonadota</taxon>
        <taxon>Alphaproteobacteria</taxon>
        <taxon>Rhodospirillales</taxon>
        <taxon>Azospirillaceae</taxon>
        <taxon>Skermanella</taxon>
    </lineage>
</organism>
<gene>
    <name evidence="1" type="ORF">SAE02_56170</name>
</gene>
<dbReference type="OrthoDB" id="9816564at2"/>
<keyword evidence="2" id="KW-1185">Reference proteome</keyword>
<dbReference type="RefSeq" id="WP_052831805.1">
    <property type="nucleotide sequence ID" value="NZ_BJYZ01000028.1"/>
</dbReference>
<proteinExistence type="predicted"/>
<dbReference type="AlphaFoldDB" id="A0A512DYB3"/>